<gene>
    <name evidence="1" type="ORF">AC244_27600</name>
</gene>
<dbReference type="Proteomes" id="UP000037425">
    <property type="component" value="Unassembled WGS sequence"/>
</dbReference>
<organism evidence="1 2">
    <name type="scientific">Ensifer adhaerens</name>
    <name type="common">Sinorhizobium morelense</name>
    <dbReference type="NCBI Taxonomy" id="106592"/>
    <lineage>
        <taxon>Bacteria</taxon>
        <taxon>Pseudomonadati</taxon>
        <taxon>Pseudomonadota</taxon>
        <taxon>Alphaproteobacteria</taxon>
        <taxon>Hyphomicrobiales</taxon>
        <taxon>Rhizobiaceae</taxon>
        <taxon>Sinorhizobium/Ensifer group</taxon>
        <taxon>Ensifer</taxon>
    </lineage>
</organism>
<dbReference type="PATRIC" id="fig|106592.7.peg.4316"/>
<proteinExistence type="predicted"/>
<reference evidence="2" key="1">
    <citation type="submission" date="2015-07" db="EMBL/GenBank/DDBJ databases">
        <title>Whole genome sequence of an Ensifer adhaerens strain isolated from a cave pool in the Wind Cave National Park.</title>
        <authorList>
            <person name="Eng W.W.H."/>
            <person name="Gan H.M."/>
            <person name="Barton H.A."/>
            <person name="Savka M.A."/>
        </authorList>
    </citation>
    <scope>NUCLEOTIDE SEQUENCE [LARGE SCALE GENOMIC DNA]</scope>
    <source>
        <strain evidence="2">SD006</strain>
    </source>
</reference>
<sequence>MPTSFDARWQSITFSSLAMSEIMDNPVEGETPQARLKQLGMLSLLYTLHLANIPLTLTNITEKTGLTRGGAAEPIDQLVARGLLRESWAKNAMGRGKAREFEISDTLFARLKQASSP</sequence>
<name>A0A0L8BIC4_ENSAD</name>
<accession>A0A0L8BIC4</accession>
<dbReference type="EMBL" id="LGAP01000028">
    <property type="protein sequence ID" value="KOF14305.1"/>
    <property type="molecule type" value="Genomic_DNA"/>
</dbReference>
<dbReference type="OrthoDB" id="8420549at2"/>
<evidence type="ECO:0000313" key="1">
    <source>
        <dbReference type="EMBL" id="KOF14305.1"/>
    </source>
</evidence>
<comment type="caution">
    <text evidence="1">The sequence shown here is derived from an EMBL/GenBank/DDBJ whole genome shotgun (WGS) entry which is preliminary data.</text>
</comment>
<dbReference type="AlphaFoldDB" id="A0A0L8BIC4"/>
<protein>
    <submittedName>
        <fullName evidence="1">Transcriptional regulator</fullName>
    </submittedName>
</protein>
<evidence type="ECO:0000313" key="2">
    <source>
        <dbReference type="Proteomes" id="UP000037425"/>
    </source>
</evidence>